<evidence type="ECO:0000256" key="4">
    <source>
        <dbReference type="PROSITE-ProRule" id="PRU01161"/>
    </source>
</evidence>
<dbReference type="PROSITE" id="PS51635">
    <property type="entry name" value="PNPLA"/>
    <property type="match status" value="1"/>
</dbReference>
<sequence>MFKHFMFFRLFNDNLFLLKYCNFSVMNAARKKHVSLVLGSGGARGIAEIGVIRALESKGYTIDEIVGCSIGSLVGGVYAQQKLSDFQDWLKTLSKREIFRLMDFTYFGSGVMKGIRIFEVIKQIVPDINIEDLPIRYTAVATDLKKEQDVVFRTGSMYDAIRASIAIPAVFTAVSIDEQFLVDGGVLNPLPINHVQHKHNLVVAVNLDGLPDPELVQTKNKPVKVNSIGVLTHAYYAMRRQLAAQSIALYKPDCVVTIPHNISGLWDYDRSEYLIEKGALLTENALSDL</sequence>
<dbReference type="Pfam" id="PF01734">
    <property type="entry name" value="Patatin"/>
    <property type="match status" value="1"/>
</dbReference>
<evidence type="ECO:0000256" key="3">
    <source>
        <dbReference type="ARBA" id="ARBA00023098"/>
    </source>
</evidence>
<gene>
    <name evidence="6" type="ORF">HMPREF0765_4480</name>
</gene>
<reference evidence="6 7" key="1">
    <citation type="submission" date="2009-01" db="EMBL/GenBank/DDBJ databases">
        <authorList>
            <person name="Qin X."/>
            <person name="Bachman B."/>
            <person name="Battles P."/>
            <person name="Bell A."/>
            <person name="Bess C."/>
            <person name="Bickham C."/>
            <person name="Chaboub L."/>
            <person name="Chen D."/>
            <person name="Coyle M."/>
            <person name="Deiros D.R."/>
            <person name="Dinh H."/>
            <person name="Forbes L."/>
            <person name="Fowler G."/>
            <person name="Francisco L."/>
            <person name="Fu Q."/>
            <person name="Gubbala S."/>
            <person name="Hale W."/>
            <person name="Han Y."/>
            <person name="Hemphill L."/>
            <person name="Highlander S.K."/>
            <person name="Hirani K."/>
            <person name="Hogues M."/>
            <person name="Jackson L."/>
            <person name="Jakkamsetti A."/>
            <person name="Javaid M."/>
            <person name="Jiang H."/>
            <person name="Korchina V."/>
            <person name="Kovar C."/>
            <person name="Lara F."/>
            <person name="Lee S."/>
            <person name="Mata R."/>
            <person name="Mathew T."/>
            <person name="Moen C."/>
            <person name="Morales K."/>
            <person name="Munidasa M."/>
            <person name="Nazareth L."/>
            <person name="Ngo R."/>
            <person name="Nguyen L."/>
            <person name="Okwuonu G."/>
            <person name="Ongeri F."/>
            <person name="Patil S."/>
            <person name="Petrosino J."/>
            <person name="Pham C."/>
            <person name="Pham P."/>
            <person name="Pu L.-L."/>
            <person name="Puazo M."/>
            <person name="Raj R."/>
            <person name="Reid J."/>
            <person name="Rouhana J."/>
            <person name="Saada N."/>
            <person name="Shang Y."/>
            <person name="Simmons D."/>
            <person name="Thornton R."/>
            <person name="Warren J."/>
            <person name="Weissenberger G."/>
            <person name="Zhang J."/>
            <person name="Zhang L."/>
            <person name="Zhou C."/>
            <person name="Zhu D."/>
            <person name="Muzny D."/>
            <person name="Worley K."/>
            <person name="Gibbs R."/>
        </authorList>
    </citation>
    <scope>NUCLEOTIDE SEQUENCE [LARGE SCALE GENOMIC DNA]</scope>
    <source>
        <strain evidence="6 7">ATCC 33300</strain>
    </source>
</reference>
<feature type="active site" description="Proton acceptor" evidence="4">
    <location>
        <position position="183"/>
    </location>
</feature>
<dbReference type="EMBL" id="ACHB01000098">
    <property type="protein sequence ID" value="EEI89895.1"/>
    <property type="molecule type" value="Genomic_DNA"/>
</dbReference>
<comment type="caution">
    <text evidence="4">Lacks conserved residue(s) required for the propagation of feature annotation.</text>
</comment>
<dbReference type="PANTHER" id="PTHR14226:SF76">
    <property type="entry name" value="NTE FAMILY PROTEIN RSSA"/>
    <property type="match status" value="1"/>
</dbReference>
<feature type="domain" description="PNPLA" evidence="5">
    <location>
        <begin position="36"/>
        <end position="196"/>
    </location>
</feature>
<dbReference type="PANTHER" id="PTHR14226">
    <property type="entry name" value="NEUROPATHY TARGET ESTERASE/SWISS CHEESE D.MELANOGASTER"/>
    <property type="match status" value="1"/>
</dbReference>
<keyword evidence="3 4" id="KW-0443">Lipid metabolism</keyword>
<dbReference type="InterPro" id="IPR050301">
    <property type="entry name" value="NTE"/>
</dbReference>
<dbReference type="InterPro" id="IPR016035">
    <property type="entry name" value="Acyl_Trfase/lysoPLipase"/>
</dbReference>
<name>C2G4H4_SPHSI</name>
<keyword evidence="1 4" id="KW-0378">Hydrolase</keyword>
<dbReference type="AlphaFoldDB" id="C2G4H4"/>
<protein>
    <submittedName>
        <fullName evidence="6">Phospholipase, patatin family</fullName>
    </submittedName>
</protein>
<comment type="caution">
    <text evidence="6">The sequence shown here is derived from an EMBL/GenBank/DDBJ whole genome shotgun (WGS) entry which is preliminary data.</text>
</comment>
<evidence type="ECO:0000256" key="2">
    <source>
        <dbReference type="ARBA" id="ARBA00022963"/>
    </source>
</evidence>
<dbReference type="SUPFAM" id="SSF52151">
    <property type="entry name" value="FabD/lysophospholipase-like"/>
    <property type="match status" value="1"/>
</dbReference>
<evidence type="ECO:0000259" key="5">
    <source>
        <dbReference type="PROSITE" id="PS51635"/>
    </source>
</evidence>
<evidence type="ECO:0000313" key="7">
    <source>
        <dbReference type="Proteomes" id="UP000006241"/>
    </source>
</evidence>
<organism evidence="6 7">
    <name type="scientific">Sphingobacterium spiritivorum ATCC 33300</name>
    <dbReference type="NCBI Taxonomy" id="525372"/>
    <lineage>
        <taxon>Bacteria</taxon>
        <taxon>Pseudomonadati</taxon>
        <taxon>Bacteroidota</taxon>
        <taxon>Sphingobacteriia</taxon>
        <taxon>Sphingobacteriales</taxon>
        <taxon>Sphingobacteriaceae</taxon>
        <taxon>Sphingobacterium</taxon>
    </lineage>
</organism>
<evidence type="ECO:0000313" key="6">
    <source>
        <dbReference type="EMBL" id="EEI89895.1"/>
    </source>
</evidence>
<accession>C2G4H4</accession>
<feature type="short sequence motif" description="GXSXG" evidence="4">
    <location>
        <begin position="67"/>
        <end position="71"/>
    </location>
</feature>
<feature type="active site" description="Nucleophile" evidence="4">
    <location>
        <position position="69"/>
    </location>
</feature>
<evidence type="ECO:0000256" key="1">
    <source>
        <dbReference type="ARBA" id="ARBA00022801"/>
    </source>
</evidence>
<dbReference type="HOGENOM" id="CLU_047251_2_1_10"/>
<dbReference type="Proteomes" id="UP000006241">
    <property type="component" value="Unassembled WGS sequence"/>
</dbReference>
<dbReference type="GO" id="GO:0016042">
    <property type="term" value="P:lipid catabolic process"/>
    <property type="evidence" value="ECO:0007669"/>
    <property type="project" value="UniProtKB-UniRule"/>
</dbReference>
<proteinExistence type="predicted"/>
<dbReference type="InterPro" id="IPR002641">
    <property type="entry name" value="PNPLA_dom"/>
</dbReference>
<dbReference type="GO" id="GO:0016787">
    <property type="term" value="F:hydrolase activity"/>
    <property type="evidence" value="ECO:0007669"/>
    <property type="project" value="UniProtKB-UniRule"/>
</dbReference>
<feature type="short sequence motif" description="DGA/G" evidence="4">
    <location>
        <begin position="183"/>
        <end position="185"/>
    </location>
</feature>
<dbReference type="Gene3D" id="3.40.1090.10">
    <property type="entry name" value="Cytosolic phospholipase A2 catalytic domain"/>
    <property type="match status" value="1"/>
</dbReference>
<keyword evidence="2 4" id="KW-0442">Lipid degradation</keyword>